<evidence type="ECO:0000313" key="2">
    <source>
        <dbReference type="EMBL" id="AEB69051.1"/>
    </source>
</evidence>
<dbReference type="KEGG" id="mcj:MCON_2637"/>
<dbReference type="Gene3D" id="3.40.109.10">
    <property type="entry name" value="NADH Oxidase"/>
    <property type="match status" value="2"/>
</dbReference>
<protein>
    <recommendedName>
        <fullName evidence="4">SagB/ThcOx family dehydrogenase</fullName>
    </recommendedName>
</protein>
<dbReference type="SUPFAM" id="SSF55469">
    <property type="entry name" value="FMN-dependent nitroreductase-like"/>
    <property type="match status" value="2"/>
</dbReference>
<dbReference type="CDD" id="cd02142">
    <property type="entry name" value="McbC_SagB-like_oxidoreductase"/>
    <property type="match status" value="2"/>
</dbReference>
<feature type="region of interest" description="Disordered" evidence="1">
    <location>
        <begin position="10"/>
        <end position="35"/>
    </location>
</feature>
<dbReference type="PANTHER" id="PTHR42741:SF3">
    <property type="entry name" value="NITROREDUCTASE FAMILY PROTEIN"/>
    <property type="match status" value="1"/>
</dbReference>
<name>F4BZI1_METSG</name>
<keyword evidence="3" id="KW-1185">Reference proteome</keyword>
<dbReference type="InParanoid" id="F4BZI1"/>
<dbReference type="GO" id="GO:0016491">
    <property type="term" value="F:oxidoreductase activity"/>
    <property type="evidence" value="ECO:0007669"/>
    <property type="project" value="InterPro"/>
</dbReference>
<accession>F4BZI1</accession>
<dbReference type="EMBL" id="CP002565">
    <property type="protein sequence ID" value="AEB69051.1"/>
    <property type="molecule type" value="Genomic_DNA"/>
</dbReference>
<dbReference type="Proteomes" id="UP000007807">
    <property type="component" value="Chromosome"/>
</dbReference>
<dbReference type="PANTHER" id="PTHR42741">
    <property type="entry name" value="NITROREDUCTASE FAMILY PROTEIN"/>
    <property type="match status" value="1"/>
</dbReference>
<dbReference type="OrthoDB" id="10206at2157"/>
<organism evidence="2 3">
    <name type="scientific">Methanothrix soehngenii (strain ATCC 5969 / DSM 3671 / JCM 10134 / NBRC 103675 / OCM 69 / GP-6)</name>
    <name type="common">Methanosaeta concilii</name>
    <dbReference type="NCBI Taxonomy" id="990316"/>
    <lineage>
        <taxon>Archaea</taxon>
        <taxon>Methanobacteriati</taxon>
        <taxon>Methanobacteriota</taxon>
        <taxon>Stenosarchaea group</taxon>
        <taxon>Methanomicrobia</taxon>
        <taxon>Methanotrichales</taxon>
        <taxon>Methanotrichaceae</taxon>
        <taxon>Methanothrix</taxon>
    </lineage>
</organism>
<dbReference type="HOGENOM" id="CLU_016148_0_0_2"/>
<evidence type="ECO:0008006" key="4">
    <source>
        <dbReference type="Google" id="ProtNLM"/>
    </source>
</evidence>
<evidence type="ECO:0000313" key="3">
    <source>
        <dbReference type="Proteomes" id="UP000007807"/>
    </source>
</evidence>
<dbReference type="AlphaFoldDB" id="F4BZI1"/>
<dbReference type="STRING" id="990316.MCON_2637"/>
<dbReference type="RefSeq" id="WP_013720079.1">
    <property type="nucleotide sequence ID" value="NC_015416.1"/>
</dbReference>
<gene>
    <name evidence="2" type="ordered locus">MCON_2637</name>
</gene>
<proteinExistence type="predicted"/>
<reference evidence="2 3" key="1">
    <citation type="journal article" date="2011" name="J. Bacteriol.">
        <title>Complete genome sequence of Methanosaeta concilii, a specialist in aceticlastic methanogenesis.</title>
        <authorList>
            <person name="Barber R.D."/>
            <person name="Zhang L."/>
            <person name="Harnack M."/>
            <person name="Olson M.V."/>
            <person name="Kaul R."/>
            <person name="Ingram-Smith C."/>
            <person name="Smith K.S."/>
        </authorList>
    </citation>
    <scope>NUCLEOTIDE SEQUENCE [LARGE SCALE GENOMIC DNA]</scope>
    <source>
        <strain evidence="3">ATCC 5969 / DSM 3671 / JCM 10134 / NBRC 103675 / OCM 69 / GP-6</strain>
    </source>
</reference>
<evidence type="ECO:0000256" key="1">
    <source>
        <dbReference type="SAM" id="MobiDB-lite"/>
    </source>
</evidence>
<dbReference type="InterPro" id="IPR000415">
    <property type="entry name" value="Nitroreductase-like"/>
</dbReference>
<sequence>MERIIAYHQQTKHQPNRMARGPGRMDWSNQPDPFRSYEGSKRLALDRLGFEGMTGKLRPSPLTSENLSRFFFESLALSGRKAVAGAEWTLRVNPSSGNLHPTECYLLAGGGEELDLSPGVYHYQPKDHSLELLAGIREESWQSLHLPSGTILLILTTIYWRESWKYGARAFRYCMLDLGHALAAAGEAACCLGWTLSLQEELGTDDLARILWNEPDKMTDGPTGKERPDVMLALFSDGRVHRIDECLISGIETEPLSLRPNILSPSIVPWQEIDMVSEAAKKLTTPDIFSRSDVKAEEIARFSLKDNSDPSKETTGYASEHAIREYCHLFRRRRSAQAMDGRATMPLDSFHAILKATMPERAKPGLPWRLQVNPVLFVHRVEEMDRGLYIFLRDERAKEDLRGAMDPDFFWERPSRTPPGLELYQLAQGDARLAAKESSCGQGIASDGCFAVAMISRFEDPIGEYGPWFYSRLYWECGMIGQALYLSSEATGYRGCGIGCFFDDMVHRMLGLFDLGYQDLYHFTVGRALTDPRLIDLPAYG</sequence>
<dbReference type="GeneID" id="10462005"/>